<keyword evidence="3" id="KW-1185">Reference proteome</keyword>
<dbReference type="AlphaFoldDB" id="A0A9Q0I5F7"/>
<name>A0A9Q0I5F7_9TELE</name>
<feature type="compositionally biased region" description="Polar residues" evidence="1">
    <location>
        <begin position="1"/>
        <end position="10"/>
    </location>
</feature>
<accession>A0A9Q0I5F7</accession>
<proteinExistence type="predicted"/>
<sequence>MAQQQQQPGYSPSFKRPAEIMRMRRNRARSEAGPSPGPGPGPGLSGLSPDKAPPRPRLA</sequence>
<organism evidence="2 3">
    <name type="scientific">Muraenolepis orangiensis</name>
    <name type="common">Patagonian moray cod</name>
    <dbReference type="NCBI Taxonomy" id="630683"/>
    <lineage>
        <taxon>Eukaryota</taxon>
        <taxon>Metazoa</taxon>
        <taxon>Chordata</taxon>
        <taxon>Craniata</taxon>
        <taxon>Vertebrata</taxon>
        <taxon>Euteleostomi</taxon>
        <taxon>Actinopterygii</taxon>
        <taxon>Neopterygii</taxon>
        <taxon>Teleostei</taxon>
        <taxon>Neoteleostei</taxon>
        <taxon>Acanthomorphata</taxon>
        <taxon>Zeiogadaria</taxon>
        <taxon>Gadariae</taxon>
        <taxon>Gadiformes</taxon>
        <taxon>Muraenolepidoidei</taxon>
        <taxon>Muraenolepididae</taxon>
        <taxon>Muraenolepis</taxon>
    </lineage>
</organism>
<evidence type="ECO:0000313" key="2">
    <source>
        <dbReference type="EMBL" id="KAJ3584276.1"/>
    </source>
</evidence>
<feature type="region of interest" description="Disordered" evidence="1">
    <location>
        <begin position="1"/>
        <end position="59"/>
    </location>
</feature>
<dbReference type="OrthoDB" id="534063at2759"/>
<comment type="caution">
    <text evidence="2">The sequence shown here is derived from an EMBL/GenBank/DDBJ whole genome shotgun (WGS) entry which is preliminary data.</text>
</comment>
<feature type="non-terminal residue" evidence="2">
    <location>
        <position position="59"/>
    </location>
</feature>
<protein>
    <submittedName>
        <fullName evidence="2">Uncharacterized protein</fullName>
    </submittedName>
</protein>
<reference evidence="2" key="1">
    <citation type="submission" date="2022-07" db="EMBL/GenBank/DDBJ databases">
        <title>Chromosome-level genome of Muraenolepis orangiensis.</title>
        <authorList>
            <person name="Kim J."/>
        </authorList>
    </citation>
    <scope>NUCLEOTIDE SEQUENCE</scope>
    <source>
        <strain evidence="2">KU_S4_2022</strain>
        <tissue evidence="2">Muscle</tissue>
    </source>
</reference>
<dbReference type="EMBL" id="JANIIK010000119">
    <property type="protein sequence ID" value="KAJ3584276.1"/>
    <property type="molecule type" value="Genomic_DNA"/>
</dbReference>
<evidence type="ECO:0000313" key="3">
    <source>
        <dbReference type="Proteomes" id="UP001148018"/>
    </source>
</evidence>
<gene>
    <name evidence="2" type="ORF">NHX12_014772</name>
</gene>
<evidence type="ECO:0000256" key="1">
    <source>
        <dbReference type="SAM" id="MobiDB-lite"/>
    </source>
</evidence>
<dbReference type="Proteomes" id="UP001148018">
    <property type="component" value="Unassembled WGS sequence"/>
</dbReference>